<evidence type="ECO:0000313" key="6">
    <source>
        <dbReference type="Proteomes" id="UP001596220"/>
    </source>
</evidence>
<evidence type="ECO:0000313" key="5">
    <source>
        <dbReference type="EMBL" id="MFC6094805.1"/>
    </source>
</evidence>
<dbReference type="Pfam" id="PF13476">
    <property type="entry name" value="AAA_23"/>
    <property type="match status" value="1"/>
</dbReference>
<dbReference type="Proteomes" id="UP001596220">
    <property type="component" value="Unassembled WGS sequence"/>
</dbReference>
<dbReference type="InterPro" id="IPR027417">
    <property type="entry name" value="P-loop_NTPase"/>
</dbReference>
<protein>
    <recommendedName>
        <fullName evidence="3">Nuclease SbcCD subunit C</fullName>
    </recommendedName>
</protein>
<evidence type="ECO:0000259" key="4">
    <source>
        <dbReference type="Pfam" id="PF13476"/>
    </source>
</evidence>
<reference evidence="6" key="1">
    <citation type="journal article" date="2019" name="Int. J. Syst. Evol. Microbiol.">
        <title>The Global Catalogue of Microorganisms (GCM) 10K type strain sequencing project: providing services to taxonomists for standard genome sequencing and annotation.</title>
        <authorList>
            <consortium name="The Broad Institute Genomics Platform"/>
            <consortium name="The Broad Institute Genome Sequencing Center for Infectious Disease"/>
            <person name="Wu L."/>
            <person name="Ma J."/>
        </authorList>
    </citation>
    <scope>NUCLEOTIDE SEQUENCE [LARGE SCALE GENOMIC DNA]</scope>
    <source>
        <strain evidence="6">CGMCC 4.7246</strain>
    </source>
</reference>
<comment type="subunit">
    <text evidence="2">Heterodimer of SbcC and SbcD.</text>
</comment>
<proteinExistence type="inferred from homology"/>
<organism evidence="5 6">
    <name type="scientific">Saccharothrix lopnurensis</name>
    <dbReference type="NCBI Taxonomy" id="1670621"/>
    <lineage>
        <taxon>Bacteria</taxon>
        <taxon>Bacillati</taxon>
        <taxon>Actinomycetota</taxon>
        <taxon>Actinomycetes</taxon>
        <taxon>Pseudonocardiales</taxon>
        <taxon>Pseudonocardiaceae</taxon>
        <taxon>Saccharothrix</taxon>
    </lineage>
</organism>
<accession>A0ABW1PIG4</accession>
<dbReference type="PANTHER" id="PTHR32114">
    <property type="entry name" value="ABC TRANSPORTER ABCH.3"/>
    <property type="match status" value="1"/>
</dbReference>
<dbReference type="PANTHER" id="PTHR32114:SF2">
    <property type="entry name" value="ABC TRANSPORTER ABCH.3"/>
    <property type="match status" value="1"/>
</dbReference>
<sequence>MKLHRLAVSGFGPYAAREEVDFDLLGADGLFLLHGDTGAGKTTLLDAVAFALFGKVPGARGDVKRLRCDYASPDTPTVVELELTVRGRRFLVRRSPEYDRPKRRGDGVTRQQAQVSLTWLAGWEGEGHTRIDDVAREIDTLLGMTADQFFQVVLLPQGEFARFLRAETAEREKLLEKLFGTERFLDVEKWFREHRRERRAEVERLGLLNRDLVQRVAEAGAEEPPAVADPEWLSSLLKRLDEDGREAGQRADEALALRAEAERAWQAARALDERVRRVHEARRALDRYAEEEPDLRAWAAERDAARRAAVVVPALAAADRLA</sequence>
<feature type="domain" description="Rad50/SbcC-type AAA" evidence="4">
    <location>
        <begin position="5"/>
        <end position="182"/>
    </location>
</feature>
<name>A0ABW1PIG4_9PSEU</name>
<comment type="similarity">
    <text evidence="1">Belongs to the SMC family. SbcC subfamily.</text>
</comment>
<gene>
    <name evidence="5" type="ORF">ACFP3R_36555</name>
</gene>
<dbReference type="RefSeq" id="WP_380643410.1">
    <property type="nucleotide sequence ID" value="NZ_JBHSQO010000076.1"/>
</dbReference>
<dbReference type="InterPro" id="IPR038729">
    <property type="entry name" value="Rad50/SbcC_AAA"/>
</dbReference>
<evidence type="ECO:0000256" key="2">
    <source>
        <dbReference type="ARBA" id="ARBA00011322"/>
    </source>
</evidence>
<evidence type="ECO:0000256" key="3">
    <source>
        <dbReference type="ARBA" id="ARBA00013368"/>
    </source>
</evidence>
<dbReference type="EMBL" id="JBHSQO010000076">
    <property type="protein sequence ID" value="MFC6094805.1"/>
    <property type="molecule type" value="Genomic_DNA"/>
</dbReference>
<dbReference type="Gene3D" id="3.40.50.300">
    <property type="entry name" value="P-loop containing nucleotide triphosphate hydrolases"/>
    <property type="match status" value="1"/>
</dbReference>
<comment type="caution">
    <text evidence="5">The sequence shown here is derived from an EMBL/GenBank/DDBJ whole genome shotgun (WGS) entry which is preliminary data.</text>
</comment>
<feature type="non-terminal residue" evidence="5">
    <location>
        <position position="322"/>
    </location>
</feature>
<keyword evidence="6" id="KW-1185">Reference proteome</keyword>
<dbReference type="SUPFAM" id="SSF52540">
    <property type="entry name" value="P-loop containing nucleoside triphosphate hydrolases"/>
    <property type="match status" value="1"/>
</dbReference>
<evidence type="ECO:0000256" key="1">
    <source>
        <dbReference type="ARBA" id="ARBA00006930"/>
    </source>
</evidence>